<dbReference type="STRING" id="329046.A0A1Y2CBG8"/>
<dbReference type="PANTHER" id="PTHR21178:SF8">
    <property type="entry name" value="CILIA- AND FLAGELLA-ASSOCIATED PROTEIN 61"/>
    <property type="match status" value="1"/>
</dbReference>
<proteinExistence type="predicted"/>
<accession>A0A1Y2CBG8</accession>
<feature type="domain" description="Cilia- and flagella-associated protein 61 N-terminal" evidence="1">
    <location>
        <begin position="5"/>
        <end position="165"/>
    </location>
</feature>
<dbReference type="AlphaFoldDB" id="A0A1Y2CBG8"/>
<feature type="domain" description="Cilia- and flagella-associated protein 61 N-terminal" evidence="1">
    <location>
        <begin position="249"/>
        <end position="285"/>
    </location>
</feature>
<name>A0A1Y2CBG8_9FUNG</name>
<dbReference type="Pfam" id="PF16092">
    <property type="entry name" value="CFAP61_N"/>
    <property type="match status" value="2"/>
</dbReference>
<keyword evidence="3" id="KW-1185">Reference proteome</keyword>
<reference evidence="2 3" key="1">
    <citation type="submission" date="2016-07" db="EMBL/GenBank/DDBJ databases">
        <title>Pervasive Adenine N6-methylation of Active Genes in Fungi.</title>
        <authorList>
            <consortium name="DOE Joint Genome Institute"/>
            <person name="Mondo S.J."/>
            <person name="Dannebaum R.O."/>
            <person name="Kuo R.C."/>
            <person name="Labutti K."/>
            <person name="Haridas S."/>
            <person name="Kuo A."/>
            <person name="Salamov A."/>
            <person name="Ahrendt S.R."/>
            <person name="Lipzen A."/>
            <person name="Sullivan W."/>
            <person name="Andreopoulos W.B."/>
            <person name="Clum A."/>
            <person name="Lindquist E."/>
            <person name="Daum C."/>
            <person name="Ramamoorthy G.K."/>
            <person name="Gryganskyi A."/>
            <person name="Culley D."/>
            <person name="Magnuson J.K."/>
            <person name="James T.Y."/>
            <person name="O'Malley M.A."/>
            <person name="Stajich J.E."/>
            <person name="Spatafora J.W."/>
            <person name="Visel A."/>
            <person name="Grigoriev I.V."/>
        </authorList>
    </citation>
    <scope>NUCLEOTIDE SEQUENCE [LARGE SCALE GENOMIC DNA]</scope>
    <source>
        <strain evidence="2 3">JEL800</strain>
    </source>
</reference>
<dbReference type="EMBL" id="MCGO01000022">
    <property type="protein sequence ID" value="ORY44379.1"/>
    <property type="molecule type" value="Genomic_DNA"/>
</dbReference>
<evidence type="ECO:0000313" key="2">
    <source>
        <dbReference type="EMBL" id="ORY44379.1"/>
    </source>
</evidence>
<protein>
    <recommendedName>
        <fullName evidence="1">Cilia- and flagella-associated protein 61 N-terminal domain-containing protein</fullName>
    </recommendedName>
</protein>
<evidence type="ECO:0000259" key="1">
    <source>
        <dbReference type="Pfam" id="PF16092"/>
    </source>
</evidence>
<sequence length="359" mass="39953">MQIVVRRAEPRDAAGIKLLVREDTTSNTLKKRYGVLNSIAALIDISPLSLVATDPQDTVIIGFCAFSNGPPPFIDAVIEKKLEIYEAESADKKSKAKFGKIASENWDHWLRERYEIKDISVQNAKFLSYFVAFPDHQIPFIDAALSAMFSLLPSVRYICYLLPDILTPFIPLCSQKFIPQPPTPPEPVPDEDEQTEGESHLAIKKLRKKAKSISKLVNMFKKPAPHWSKCRSLSRRPLGIQKRIRKDPVAEVGGMVAGFMSLTNDVDQDLLAKTFDLDAFDNLIKDVPPEVQATANGDYIKPIPVGPEGILQDPYVLAAATTPCTQTIPSKPPSKQTLRRPRCCKSRCPHCRTASSLDT</sequence>
<organism evidence="2 3">
    <name type="scientific">Rhizoclosmatium globosum</name>
    <dbReference type="NCBI Taxonomy" id="329046"/>
    <lineage>
        <taxon>Eukaryota</taxon>
        <taxon>Fungi</taxon>
        <taxon>Fungi incertae sedis</taxon>
        <taxon>Chytridiomycota</taxon>
        <taxon>Chytridiomycota incertae sedis</taxon>
        <taxon>Chytridiomycetes</taxon>
        <taxon>Chytridiales</taxon>
        <taxon>Chytriomycetaceae</taxon>
        <taxon>Rhizoclosmatium</taxon>
    </lineage>
</organism>
<gene>
    <name evidence="2" type="ORF">BCR33DRAFT_785067</name>
</gene>
<dbReference type="InterPro" id="IPR032151">
    <property type="entry name" value="CFAP61_N"/>
</dbReference>
<evidence type="ECO:0000313" key="3">
    <source>
        <dbReference type="Proteomes" id="UP000193642"/>
    </source>
</evidence>
<dbReference type="InterPro" id="IPR038884">
    <property type="entry name" value="CFAP61"/>
</dbReference>
<dbReference type="PANTHER" id="PTHR21178">
    <property type="entry name" value="CILIA- AND FLAGELLA-ASSOCIATED PROTEIN 61"/>
    <property type="match status" value="1"/>
</dbReference>
<comment type="caution">
    <text evidence="2">The sequence shown here is derived from an EMBL/GenBank/DDBJ whole genome shotgun (WGS) entry which is preliminary data.</text>
</comment>
<dbReference type="OrthoDB" id="2158238at2759"/>
<dbReference type="Proteomes" id="UP000193642">
    <property type="component" value="Unassembled WGS sequence"/>
</dbReference>